<accession>A0A8T2B0J5</accession>
<dbReference type="Proteomes" id="UP000694240">
    <property type="component" value="Chromosome 8"/>
</dbReference>
<keyword evidence="1" id="KW-0472">Membrane</keyword>
<protein>
    <recommendedName>
        <fullName evidence="4">Transmembrane protein</fullName>
    </recommendedName>
</protein>
<gene>
    <name evidence="2" type="ORF">ISN45_Aa03g030090</name>
</gene>
<comment type="caution">
    <text evidence="2">The sequence shown here is derived from an EMBL/GenBank/DDBJ whole genome shotgun (WGS) entry which is preliminary data.</text>
</comment>
<proteinExistence type="predicted"/>
<dbReference type="AlphaFoldDB" id="A0A8T2B0J5"/>
<keyword evidence="1" id="KW-0812">Transmembrane</keyword>
<evidence type="ECO:0000313" key="2">
    <source>
        <dbReference type="EMBL" id="KAG7578845.1"/>
    </source>
</evidence>
<feature type="transmembrane region" description="Helical" evidence="1">
    <location>
        <begin position="118"/>
        <end position="138"/>
    </location>
</feature>
<evidence type="ECO:0000313" key="3">
    <source>
        <dbReference type="Proteomes" id="UP000694240"/>
    </source>
</evidence>
<feature type="transmembrane region" description="Helical" evidence="1">
    <location>
        <begin position="62"/>
        <end position="82"/>
    </location>
</feature>
<reference evidence="2 3" key="1">
    <citation type="submission" date="2020-12" db="EMBL/GenBank/DDBJ databases">
        <title>Concerted genomic and epigenomic changes stabilize Arabidopsis allopolyploids.</title>
        <authorList>
            <person name="Chen Z."/>
        </authorList>
    </citation>
    <scope>NUCLEOTIDE SEQUENCE [LARGE SCALE GENOMIC DNA]</scope>
    <source>
        <strain evidence="2">Allo738</strain>
        <tissue evidence="2">Leaf</tissue>
    </source>
</reference>
<sequence length="150" mass="17738">MKDTLNNTMIEKESMWIRTCGFVRMVTSGLAYPIVIHYVLMTAFALLLLQVLRTYGFDPDKLLNVLIGLFAYLFFSLLELHIRRYEAWPLLEEDIPLVQILAYIMFVLSTISLNYLDFAFLFVEILFGCWFFFVWYLFTFEQPVQKSVSL</sequence>
<organism evidence="2 3">
    <name type="scientific">Arabidopsis thaliana x Arabidopsis arenosa</name>
    <dbReference type="NCBI Taxonomy" id="1240361"/>
    <lineage>
        <taxon>Eukaryota</taxon>
        <taxon>Viridiplantae</taxon>
        <taxon>Streptophyta</taxon>
        <taxon>Embryophyta</taxon>
        <taxon>Tracheophyta</taxon>
        <taxon>Spermatophyta</taxon>
        <taxon>Magnoliopsida</taxon>
        <taxon>eudicotyledons</taxon>
        <taxon>Gunneridae</taxon>
        <taxon>Pentapetalae</taxon>
        <taxon>rosids</taxon>
        <taxon>malvids</taxon>
        <taxon>Brassicales</taxon>
        <taxon>Brassicaceae</taxon>
        <taxon>Camelineae</taxon>
        <taxon>Arabidopsis</taxon>
    </lineage>
</organism>
<name>A0A8T2B0J5_9BRAS</name>
<evidence type="ECO:0000256" key="1">
    <source>
        <dbReference type="SAM" id="Phobius"/>
    </source>
</evidence>
<feature type="transmembrane region" description="Helical" evidence="1">
    <location>
        <begin position="21"/>
        <end position="50"/>
    </location>
</feature>
<keyword evidence="1" id="KW-1133">Transmembrane helix</keyword>
<dbReference type="EMBL" id="JAEFBK010000008">
    <property type="protein sequence ID" value="KAG7578845.1"/>
    <property type="molecule type" value="Genomic_DNA"/>
</dbReference>
<feature type="transmembrane region" description="Helical" evidence="1">
    <location>
        <begin position="94"/>
        <end position="112"/>
    </location>
</feature>
<keyword evidence="3" id="KW-1185">Reference proteome</keyword>
<evidence type="ECO:0008006" key="4">
    <source>
        <dbReference type="Google" id="ProtNLM"/>
    </source>
</evidence>